<feature type="region of interest" description="Disordered" evidence="1">
    <location>
        <begin position="237"/>
        <end position="276"/>
    </location>
</feature>
<feature type="region of interest" description="Disordered" evidence="1">
    <location>
        <begin position="892"/>
        <end position="955"/>
    </location>
</feature>
<evidence type="ECO:0000313" key="3">
    <source>
        <dbReference type="Proteomes" id="UP000037923"/>
    </source>
</evidence>
<sequence length="995" mass="105958">MHPTSSEGVQRSYGGVLLVEVRQDPAEVPWHVLSRHDGCLFRVVMVFLEDFDGVEEVGLTAMTCETAAAAPSSLPEGLKGGRKGGEKRSAGVDVRSPSAAQRERWRYFAVENGYECVFHSSVAAPHADAAALMEVVTPVAGRRGLLETPLHGSNRLYQLLCNTLWPAGVRRNRGETEGSSMDTHQTAPQKPDSACRNAFVVVGNSAHAMESLFEEAAAPDRARTRRQQRFFTRFVRTHAGGDGGGGDTNFTSAKHSASSTSTATTNSPACGPPGTSDGASHAALVLVNKYYAAVVQPQLLQTAFFSVSMQDMLERYWEQHFTVDDSPQRLCADAPAMVLWPPSPSLSSVHAAQQADTSGDALLLDGRSAYPSLESILDALRRRGASEIVVVTPVHAAFYAPRGQRQAPLSLNAYELNVCAERTVEVVDLNALHNAADIVEGAPPTPVLLDEDDVCATRAVDRLAEILHCVQWDRSYPLSSERPNNTRKSPAAGGTQQRDSSSNSCLLLAYGLDAFQEEAWMCDVVHALRSTHGPGTEPIAPLSSDRHYLVAAAPSIATALEAAPPSSANTHVPSCAITLTNAYFTTQVQLHLVGGLWAHFRAVSTADACLSHIAPRPSLRPDWQTSYDGYVVLASLHALHKAASNASSAPRASAATSAELHHVLPVMVQKAMEWWSTQRTSDAARCADESADTPLVAIYVPDVAVSNARGTALVDEYLRAIVKAAHTSDSENGENEEQEEDFFMPIEVILAAETCSNVATTTDAWDDTSVDGLLRIREAFDQQLWPHRAPAPPKSDISDMKAAAVAGGKLSGGAEGVNAENVCVPLPTSAAAPSRGVGSSSYSSSSSVPPARAATRDTMWIAPAVGCTLPPGFLVDPETLRSVALQSVVKTTAPAQSTTHGALTSSRHAATPAEAASPGAIHTASTHDAATLSSTSDGTGTRNIPRPPPPPLPHSVTEEELMAWMEKMKRYGHRLGETQRKEQAATLALALENLL</sequence>
<feature type="compositionally biased region" description="Low complexity" evidence="1">
    <location>
        <begin position="832"/>
        <end position="850"/>
    </location>
</feature>
<dbReference type="Proteomes" id="UP000037923">
    <property type="component" value="Unassembled WGS sequence"/>
</dbReference>
<reference evidence="2 3" key="1">
    <citation type="submission" date="2015-07" db="EMBL/GenBank/DDBJ databases">
        <title>High-quality genome of monoxenous trypanosomatid Leptomonas pyrrhocoris.</title>
        <authorList>
            <person name="Flegontov P."/>
            <person name="Butenko A."/>
            <person name="Firsov S."/>
            <person name="Vlcek C."/>
            <person name="Logacheva M.D."/>
            <person name="Field M."/>
            <person name="Filatov D."/>
            <person name="Flegontova O."/>
            <person name="Gerasimov E."/>
            <person name="Jackson A.P."/>
            <person name="Kelly S."/>
            <person name="Opperdoes F."/>
            <person name="O'Reilly A."/>
            <person name="Votypka J."/>
            <person name="Yurchenko V."/>
            <person name="Lukes J."/>
        </authorList>
    </citation>
    <scope>NUCLEOTIDE SEQUENCE [LARGE SCALE GENOMIC DNA]</scope>
    <source>
        <strain evidence="2">H10</strain>
    </source>
</reference>
<feature type="compositionally biased region" description="Low complexity" evidence="1">
    <location>
        <begin position="251"/>
        <end position="269"/>
    </location>
</feature>
<proteinExistence type="predicted"/>
<feature type="compositionally biased region" description="Polar residues" evidence="1">
    <location>
        <begin position="923"/>
        <end position="942"/>
    </location>
</feature>
<feature type="compositionally biased region" description="Polar residues" evidence="1">
    <location>
        <begin position="177"/>
        <end position="188"/>
    </location>
</feature>
<feature type="region of interest" description="Disordered" evidence="1">
    <location>
        <begin position="478"/>
        <end position="500"/>
    </location>
</feature>
<organism evidence="2 3">
    <name type="scientific">Leptomonas pyrrhocoris</name>
    <name type="common">Firebug parasite</name>
    <dbReference type="NCBI Taxonomy" id="157538"/>
    <lineage>
        <taxon>Eukaryota</taxon>
        <taxon>Discoba</taxon>
        <taxon>Euglenozoa</taxon>
        <taxon>Kinetoplastea</taxon>
        <taxon>Metakinetoplastina</taxon>
        <taxon>Trypanosomatida</taxon>
        <taxon>Trypanosomatidae</taxon>
        <taxon>Leishmaniinae</taxon>
        <taxon>Leptomonas</taxon>
    </lineage>
</organism>
<dbReference type="OrthoDB" id="273684at2759"/>
<name>A0A0N0DUN8_LEPPY</name>
<protein>
    <submittedName>
        <fullName evidence="2">Uncharacterized protein</fullName>
    </submittedName>
</protein>
<accession>A0A0N0DUN8</accession>
<gene>
    <name evidence="2" type="ORF">ABB37_05667</name>
</gene>
<evidence type="ECO:0000256" key="1">
    <source>
        <dbReference type="SAM" id="MobiDB-lite"/>
    </source>
</evidence>
<feature type="compositionally biased region" description="Low complexity" evidence="1">
    <location>
        <begin position="909"/>
        <end position="920"/>
    </location>
</feature>
<keyword evidence="3" id="KW-1185">Reference proteome</keyword>
<dbReference type="RefSeq" id="XP_015657603.1">
    <property type="nucleotide sequence ID" value="XM_015803778.1"/>
</dbReference>
<feature type="region of interest" description="Disordered" evidence="1">
    <location>
        <begin position="830"/>
        <end position="850"/>
    </location>
</feature>
<dbReference type="AlphaFoldDB" id="A0A0N0DUN8"/>
<dbReference type="GeneID" id="26905957"/>
<feature type="region of interest" description="Disordered" evidence="1">
    <location>
        <begin position="70"/>
        <end position="95"/>
    </location>
</feature>
<evidence type="ECO:0000313" key="2">
    <source>
        <dbReference type="EMBL" id="KPA79164.1"/>
    </source>
</evidence>
<dbReference type="PANTHER" id="PTHR14659:SF1">
    <property type="entry name" value="ALPHA- AND GAMMA-ADAPTIN-BINDING PROTEIN P34"/>
    <property type="match status" value="1"/>
</dbReference>
<feature type="compositionally biased region" description="Polar residues" evidence="1">
    <location>
        <begin position="892"/>
        <end position="908"/>
    </location>
</feature>
<dbReference type="InterPro" id="IPR019341">
    <property type="entry name" value="Alpha/Gamma-adaptin-bd_p34"/>
</dbReference>
<dbReference type="EMBL" id="LGTL01000011">
    <property type="protein sequence ID" value="KPA79164.1"/>
    <property type="molecule type" value="Genomic_DNA"/>
</dbReference>
<dbReference type="VEuPathDB" id="TriTrypDB:LpyrH10_11_1320"/>
<dbReference type="PANTHER" id="PTHR14659">
    <property type="entry name" value="ALPHA- AND GAMMA-ADAPTIN-BINDING PROTEIN P34"/>
    <property type="match status" value="1"/>
</dbReference>
<feature type="region of interest" description="Disordered" evidence="1">
    <location>
        <begin position="172"/>
        <end position="192"/>
    </location>
</feature>
<dbReference type="OMA" id="HLWPHRQ"/>
<comment type="caution">
    <text evidence="2">The sequence shown here is derived from an EMBL/GenBank/DDBJ whole genome shotgun (WGS) entry which is preliminary data.</text>
</comment>